<comment type="caution">
    <text evidence="1">The sequence shown here is derived from an EMBL/GenBank/DDBJ whole genome shotgun (WGS) entry which is preliminary data.</text>
</comment>
<evidence type="ECO:0000313" key="2">
    <source>
        <dbReference type="Proteomes" id="UP000247620"/>
    </source>
</evidence>
<dbReference type="AlphaFoldDB" id="A0A2V4IM73"/>
<gene>
    <name evidence="1" type="ORF">DMX07_06345</name>
</gene>
<protein>
    <submittedName>
        <fullName evidence="1">Uncharacterized protein</fullName>
    </submittedName>
</protein>
<dbReference type="RefSeq" id="WP_110698380.1">
    <property type="nucleotide sequence ID" value="NZ_QJRO01000003.1"/>
</dbReference>
<sequence>MQLDINIEGIVADSVAAALSPEKLQPIIDKNVESAVTSAIKEQFSYNSPFKKLLEESLAGAMPTKIAGLGRYGDLVLKTVSAMINDYQEQALRQTITEKLAKVLEPLPARIKLSELIDQLTRAFEDSHLRDKHGSEAPTFIIEKGTGYSSTSEYWHLYADANEGVDKYSCQVQMAFTGEGECYSLRVGETDMKKSLILGSAYGAEALVLNLYTGGTKVEYEQMYVGNIRYSEEVYD</sequence>
<evidence type="ECO:0000313" key="1">
    <source>
        <dbReference type="EMBL" id="PYB84160.1"/>
    </source>
</evidence>
<dbReference type="Proteomes" id="UP000247620">
    <property type="component" value="Unassembled WGS sequence"/>
</dbReference>
<organism evidence="1 2">
    <name type="scientific">Pseudomonas soli</name>
    <dbReference type="NCBI Taxonomy" id="1306993"/>
    <lineage>
        <taxon>Bacteria</taxon>
        <taxon>Pseudomonadati</taxon>
        <taxon>Pseudomonadota</taxon>
        <taxon>Gammaproteobacteria</taxon>
        <taxon>Pseudomonadales</taxon>
        <taxon>Pseudomonadaceae</taxon>
        <taxon>Pseudomonas</taxon>
    </lineage>
</organism>
<dbReference type="EMBL" id="QJRO01000003">
    <property type="protein sequence ID" value="PYB84160.1"/>
    <property type="molecule type" value="Genomic_DNA"/>
</dbReference>
<accession>A0A2V4IM73</accession>
<proteinExistence type="predicted"/>
<reference evidence="1 2" key="1">
    <citation type="submission" date="2018-06" db="EMBL/GenBank/DDBJ databases">
        <title>Pseudomonas diversity within urban Lake Michigan freshwaters.</title>
        <authorList>
            <person name="Batrich M."/>
            <person name="Hatzopoulos T."/>
            <person name="Putonti C."/>
        </authorList>
    </citation>
    <scope>NUCLEOTIDE SEQUENCE [LARGE SCALE GENOMIC DNA]</scope>
    <source>
        <strain evidence="1 2">LBp-160603</strain>
    </source>
</reference>
<name>A0A2V4IM73_9PSED</name>